<dbReference type="OrthoDB" id="9815989at2"/>
<dbReference type="PANTHER" id="PTHR13847:SF280">
    <property type="entry name" value="D-AMINO ACID DEHYDROGENASE"/>
    <property type="match status" value="1"/>
</dbReference>
<accession>A0A1I5L8C1</accession>
<dbReference type="GO" id="GO:0055130">
    <property type="term" value="P:D-alanine catabolic process"/>
    <property type="evidence" value="ECO:0007669"/>
    <property type="project" value="TreeGrafter"/>
</dbReference>
<dbReference type="AlphaFoldDB" id="A0A1I5L8C1"/>
<evidence type="ECO:0000259" key="3">
    <source>
        <dbReference type="Pfam" id="PF01266"/>
    </source>
</evidence>
<dbReference type="GO" id="GO:0005737">
    <property type="term" value="C:cytoplasm"/>
    <property type="evidence" value="ECO:0007669"/>
    <property type="project" value="TreeGrafter"/>
</dbReference>
<comment type="similarity">
    <text evidence="1">Belongs to the DadA oxidoreductase family.</text>
</comment>
<dbReference type="InterPro" id="IPR006076">
    <property type="entry name" value="FAD-dep_OxRdtase"/>
</dbReference>
<gene>
    <name evidence="4" type="ORF">SAMN04488056_11630</name>
</gene>
<dbReference type="Pfam" id="PF01266">
    <property type="entry name" value="DAO"/>
    <property type="match status" value="1"/>
</dbReference>
<evidence type="ECO:0000256" key="1">
    <source>
        <dbReference type="ARBA" id="ARBA00009410"/>
    </source>
</evidence>
<protein>
    <submittedName>
        <fullName evidence="4">Glycine/D-amino acid oxidase</fullName>
    </submittedName>
</protein>
<dbReference type="Gene3D" id="3.50.50.60">
    <property type="entry name" value="FAD/NAD(P)-binding domain"/>
    <property type="match status" value="2"/>
</dbReference>
<dbReference type="PANTHER" id="PTHR13847">
    <property type="entry name" value="SARCOSINE DEHYDROGENASE-RELATED"/>
    <property type="match status" value="1"/>
</dbReference>
<keyword evidence="5" id="KW-1185">Reference proteome</keyword>
<organism evidence="4 5">
    <name type="scientific">Cohaesibacter marisflavi</name>
    <dbReference type="NCBI Taxonomy" id="655353"/>
    <lineage>
        <taxon>Bacteria</taxon>
        <taxon>Pseudomonadati</taxon>
        <taxon>Pseudomonadota</taxon>
        <taxon>Alphaproteobacteria</taxon>
        <taxon>Hyphomicrobiales</taxon>
        <taxon>Cohaesibacteraceae</taxon>
    </lineage>
</organism>
<dbReference type="STRING" id="655353.SAMN04488056_11630"/>
<sequence>MPVPLLERITPQTHQPQSADVVIIGAGIAGTSAALFFAEAGLKVVVCEKGLVGAEQSSRNWGWVRQMGRDAAELPLTMRSLSLWRKLDETYGIETGFRETGITYVARTRAEEKELTDWSKIGQAANLNSRVLAPKELEELLPGIAPRFRMGLYTADDGRAEPGKAAPAIAGAAQKLGATFLEHCAVRGIETEAGKLSAIVTEHGPIKTPTAILAAGAWSRLFLGNLGLNFPQLKVLGTAARVEGVSDVPTMAVGGGDFAFRETVDGAHFVALRNYNIAPLTPDHFRLFFDYLPVLMKSWRELNVRLTKMFFSELRVPRTWSLNEETPFEKVRILDPAPHMPFNIRALKTLKTAFPKFVSAHITHNWAGIIDTTPDAVPAIGPIEQIPGLHIASGFSGHGFGIGPGAGELIAEIVRGVKPAVDPKPFRFDRFGKTQSPKLS</sequence>
<dbReference type="RefSeq" id="WP_090075215.1">
    <property type="nucleotide sequence ID" value="NZ_FOVR01000016.1"/>
</dbReference>
<evidence type="ECO:0000313" key="5">
    <source>
        <dbReference type="Proteomes" id="UP000199236"/>
    </source>
</evidence>
<feature type="domain" description="FAD dependent oxidoreductase" evidence="3">
    <location>
        <begin position="20"/>
        <end position="412"/>
    </location>
</feature>
<dbReference type="SUPFAM" id="SSF51905">
    <property type="entry name" value="FAD/NAD(P)-binding domain"/>
    <property type="match status" value="1"/>
</dbReference>
<dbReference type="GO" id="GO:0005886">
    <property type="term" value="C:plasma membrane"/>
    <property type="evidence" value="ECO:0007669"/>
    <property type="project" value="TreeGrafter"/>
</dbReference>
<dbReference type="EMBL" id="FOVR01000016">
    <property type="protein sequence ID" value="SFO93475.1"/>
    <property type="molecule type" value="Genomic_DNA"/>
</dbReference>
<evidence type="ECO:0000256" key="2">
    <source>
        <dbReference type="ARBA" id="ARBA00023002"/>
    </source>
</evidence>
<keyword evidence="2" id="KW-0560">Oxidoreductase</keyword>
<dbReference type="InterPro" id="IPR036188">
    <property type="entry name" value="FAD/NAD-bd_sf"/>
</dbReference>
<evidence type="ECO:0000313" key="4">
    <source>
        <dbReference type="EMBL" id="SFO93475.1"/>
    </source>
</evidence>
<dbReference type="Gene3D" id="3.30.9.10">
    <property type="entry name" value="D-Amino Acid Oxidase, subunit A, domain 2"/>
    <property type="match status" value="1"/>
</dbReference>
<proteinExistence type="inferred from homology"/>
<dbReference type="GO" id="GO:0008718">
    <property type="term" value="F:D-amino-acid dehydrogenase activity"/>
    <property type="evidence" value="ECO:0007669"/>
    <property type="project" value="TreeGrafter"/>
</dbReference>
<dbReference type="Proteomes" id="UP000199236">
    <property type="component" value="Unassembled WGS sequence"/>
</dbReference>
<name>A0A1I5L8C1_9HYPH</name>
<reference evidence="4 5" key="1">
    <citation type="submission" date="2016-10" db="EMBL/GenBank/DDBJ databases">
        <authorList>
            <person name="de Groot N.N."/>
        </authorList>
    </citation>
    <scope>NUCLEOTIDE SEQUENCE [LARGE SCALE GENOMIC DNA]</scope>
    <source>
        <strain evidence="4 5">CGMCC 1.9157</strain>
    </source>
</reference>